<feature type="domain" description="THIF-type NAD/FAD binding fold" evidence="1">
    <location>
        <begin position="169"/>
        <end position="324"/>
    </location>
</feature>
<dbReference type="Proteomes" id="UP001597391">
    <property type="component" value="Unassembled WGS sequence"/>
</dbReference>
<dbReference type="GO" id="GO:0016779">
    <property type="term" value="F:nucleotidyltransferase activity"/>
    <property type="evidence" value="ECO:0007669"/>
    <property type="project" value="UniProtKB-KW"/>
</dbReference>
<dbReference type="PANTHER" id="PTHR43267:SF1">
    <property type="entry name" value="TRNA THREONYLCARBAMOYLADENOSINE DEHYDRATASE"/>
    <property type="match status" value="1"/>
</dbReference>
<evidence type="ECO:0000313" key="3">
    <source>
        <dbReference type="Proteomes" id="UP001597391"/>
    </source>
</evidence>
<dbReference type="RefSeq" id="WP_377466549.1">
    <property type="nucleotide sequence ID" value="NZ_JBHUOP010000003.1"/>
</dbReference>
<comment type="caution">
    <text evidence="2">The sequence shown here is derived from an EMBL/GenBank/DDBJ whole genome shotgun (WGS) entry which is preliminary data.</text>
</comment>
<keyword evidence="2" id="KW-0808">Transferase</keyword>
<evidence type="ECO:0000259" key="1">
    <source>
        <dbReference type="Pfam" id="PF00899"/>
    </source>
</evidence>
<keyword evidence="2" id="KW-0548">Nucleotidyltransferase</keyword>
<accession>A0ABW5XFB3</accession>
<protein>
    <submittedName>
        <fullName evidence="2">ThiF family adenylyltransferase</fullName>
    </submittedName>
</protein>
<keyword evidence="3" id="KW-1185">Reference proteome</keyword>
<evidence type="ECO:0000313" key="2">
    <source>
        <dbReference type="EMBL" id="MFD2840675.1"/>
    </source>
</evidence>
<dbReference type="InterPro" id="IPR000594">
    <property type="entry name" value="ThiF_NAD_FAD-bd"/>
</dbReference>
<dbReference type="CDD" id="cd01483">
    <property type="entry name" value="E1_enzyme_family"/>
    <property type="match status" value="1"/>
</dbReference>
<reference evidence="3" key="1">
    <citation type="journal article" date="2019" name="Int. J. Syst. Evol. Microbiol.">
        <title>The Global Catalogue of Microorganisms (GCM) 10K type strain sequencing project: providing services to taxonomists for standard genome sequencing and annotation.</title>
        <authorList>
            <consortium name="The Broad Institute Genomics Platform"/>
            <consortium name="The Broad Institute Genome Sequencing Center for Infectious Disease"/>
            <person name="Wu L."/>
            <person name="Ma J."/>
        </authorList>
    </citation>
    <scope>NUCLEOTIDE SEQUENCE [LARGE SCALE GENOMIC DNA]</scope>
    <source>
        <strain evidence="3">KCTC 33576</strain>
    </source>
</reference>
<gene>
    <name evidence="2" type="ORF">ACFSYH_08840</name>
</gene>
<dbReference type="Pfam" id="PF00899">
    <property type="entry name" value="ThiF"/>
    <property type="match status" value="1"/>
</dbReference>
<dbReference type="InterPro" id="IPR045886">
    <property type="entry name" value="ThiF/MoeB/HesA"/>
</dbReference>
<dbReference type="SUPFAM" id="SSF69572">
    <property type="entry name" value="Activating enzymes of the ubiquitin-like proteins"/>
    <property type="match status" value="1"/>
</dbReference>
<organism evidence="2 3">
    <name type="scientific">Populibacterium corticicola</name>
    <dbReference type="NCBI Taxonomy" id="1812826"/>
    <lineage>
        <taxon>Bacteria</taxon>
        <taxon>Bacillati</taxon>
        <taxon>Actinomycetota</taxon>
        <taxon>Actinomycetes</taxon>
        <taxon>Micrococcales</taxon>
        <taxon>Jonesiaceae</taxon>
        <taxon>Populibacterium</taxon>
    </lineage>
</organism>
<dbReference type="InterPro" id="IPR035985">
    <property type="entry name" value="Ubiquitin-activating_enz"/>
</dbReference>
<dbReference type="Gene3D" id="3.40.50.720">
    <property type="entry name" value="NAD(P)-binding Rossmann-like Domain"/>
    <property type="match status" value="1"/>
</dbReference>
<dbReference type="EMBL" id="JBHUOP010000003">
    <property type="protein sequence ID" value="MFD2840675.1"/>
    <property type="molecule type" value="Genomic_DNA"/>
</dbReference>
<proteinExistence type="predicted"/>
<sequence length="428" mass="47061">MSGEDWIVLLPREAKELVERGHGWGQLTCRISGPDRAALVVALSNEDSDRVPVATDPGHFLMTADFQPVGHWYAAPGELALAEYFLVRQSRELSFDEFQKFVPKAERPAVGKWSIAVTYCAEPPAISDDETLPAWSAWSVTDSAVRPIHFDMREGKELVDALDGLWPARALSSKRVLLFGAGSIGGAAAESLASYGAGEIDVVDPDRLLFHNIPRHVLTTKYVGMKKVDALARTLGEAWPECQVTPWGIDLVTHANLVRPLLDKADIVVCTVDGVEARRVANYLARRARKPIVFACVLGDGGYGEILRIRPLPEVGCLECQRRRLQEAERIDLEPTLDRGYGTGTRHNPMTAVGGDLHLMGQLTAKITVATLLRAQGELDQTIVDDNLVIALRPTPGYSDPFDTTRVLDQKWYRAGRPYDDCPACNAT</sequence>
<dbReference type="PANTHER" id="PTHR43267">
    <property type="entry name" value="TRNA THREONYLCARBAMOYLADENOSINE DEHYDRATASE"/>
    <property type="match status" value="1"/>
</dbReference>
<name>A0ABW5XFB3_9MICO</name>